<protein>
    <submittedName>
        <fullName evidence="1">Uncharacterized protein</fullName>
    </submittedName>
</protein>
<sequence>MPFAADLHMRLMAELAPDPTVERLMSARLANAQGRWNDVIGHTDALDDSSRFKGVNQLLTAHALAHLGRPSKAYQPAHPDWPINTI</sequence>
<accession>A0A450SSL0</accession>
<dbReference type="AlphaFoldDB" id="A0A450SSL0"/>
<organism evidence="1">
    <name type="scientific">Candidatus Kentrum sp. FW</name>
    <dbReference type="NCBI Taxonomy" id="2126338"/>
    <lineage>
        <taxon>Bacteria</taxon>
        <taxon>Pseudomonadati</taxon>
        <taxon>Pseudomonadota</taxon>
        <taxon>Gammaproteobacteria</taxon>
        <taxon>Candidatus Kentrum</taxon>
    </lineage>
</organism>
<dbReference type="EMBL" id="CAADEW010000065">
    <property type="protein sequence ID" value="VFJ56892.1"/>
    <property type="molecule type" value="Genomic_DNA"/>
</dbReference>
<name>A0A450SSL0_9GAMM</name>
<evidence type="ECO:0000313" key="1">
    <source>
        <dbReference type="EMBL" id="VFJ56892.1"/>
    </source>
</evidence>
<proteinExistence type="predicted"/>
<gene>
    <name evidence="1" type="ORF">BECKFW1821A_GA0114235_10653</name>
</gene>
<reference evidence="1" key="1">
    <citation type="submission" date="2019-02" db="EMBL/GenBank/DDBJ databases">
        <authorList>
            <person name="Gruber-Vodicka R. H."/>
            <person name="Seah K. B. B."/>
        </authorList>
    </citation>
    <scope>NUCLEOTIDE SEQUENCE</scope>
    <source>
        <strain evidence="1">BECK_BZ15</strain>
    </source>
</reference>